<keyword evidence="6" id="KW-0119">Carbohydrate metabolism</keyword>
<dbReference type="Pfam" id="PF22848">
    <property type="entry name" value="ASD1_dom"/>
    <property type="match status" value="1"/>
</dbReference>
<evidence type="ECO:0000256" key="4">
    <source>
        <dbReference type="ARBA" id="ARBA00012670"/>
    </source>
</evidence>
<gene>
    <name evidence="9" type="ORF">BMYO_0459</name>
</gene>
<evidence type="ECO:0000256" key="5">
    <source>
        <dbReference type="ARBA" id="ARBA00022801"/>
    </source>
</evidence>
<evidence type="ECO:0000256" key="1">
    <source>
        <dbReference type="ARBA" id="ARBA00001462"/>
    </source>
</evidence>
<evidence type="ECO:0000313" key="9">
    <source>
        <dbReference type="EMBL" id="OZG61160.1"/>
    </source>
</evidence>
<dbReference type="Pfam" id="PF06964">
    <property type="entry name" value="Alpha-L-AF_C"/>
    <property type="match status" value="1"/>
</dbReference>
<dbReference type="AlphaFoldDB" id="A0A261FPQ6"/>
<dbReference type="RefSeq" id="WP_094666981.1">
    <property type="nucleotide sequence ID" value="NZ_MWWW01000004.1"/>
</dbReference>
<dbReference type="Gene3D" id="3.20.20.80">
    <property type="entry name" value="Glycosidases"/>
    <property type="match status" value="1"/>
</dbReference>
<organism evidence="9 10">
    <name type="scientific">Bifidobacterium myosotis</name>
    <dbReference type="NCBI Taxonomy" id="1630166"/>
    <lineage>
        <taxon>Bacteria</taxon>
        <taxon>Bacillati</taxon>
        <taxon>Actinomycetota</taxon>
        <taxon>Actinomycetes</taxon>
        <taxon>Bifidobacteriales</taxon>
        <taxon>Bifidobacteriaceae</taxon>
        <taxon>Bifidobacterium</taxon>
    </lineage>
</organism>
<proteinExistence type="inferred from homology"/>
<dbReference type="PANTHER" id="PTHR43576">
    <property type="entry name" value="ALPHA-L-ARABINOFURANOSIDASE C-RELATED"/>
    <property type="match status" value="1"/>
</dbReference>
<feature type="domain" description="Alpha-L-arabinofuranosidase C-terminal" evidence="8">
    <location>
        <begin position="313"/>
        <end position="518"/>
    </location>
</feature>
<sequence length="525" mass="57685">MTQQITTTSTSSHSPVSQTSRLIVDNDFEVAPVNDRLFGSFVEHLGRCVYDGIYEPGHPEADEDGFRKDVIELVRELGATTIRYPGGNFVSGYRWEDGVGPKGDRPRRLDLAWHSTETNQFGLHEMAKWLHKVSGNELMEAVNLGTRGLKNALDLLEYANIPGGTELSERRRANGADEPFGIRMWCLGNEMDGPWQTGHKNAEDYGKLAASVAAGMRMIDPDVELVVCGSSSHAMDTFGEWEETVLDKTYENVDFVSCHAYYHPELKADGTRDMASFLASGVDMDGFIKDVAAAIDATKARLKSRHDVFISFDEWNVWYLGEEPSRNPEGIGNWPVAPRLLEDVYSAVDAVVFGDLLITLLRNADRVHAASLAQLVNVIAPIMTETGGPAWRQTTFYPFSLTAKYAKGGTVLEPKLASGTYETAKYGEVPTINAVAVRGADGAVTVFVTNRSLEAANDFEIRLPEDHGTTVHAQTLHEDDLLAANTLDDQTRVTLHDNDTATLDPATGTIHVTLPPVSWTAVRVK</sequence>
<dbReference type="PANTHER" id="PTHR43576:SF3">
    <property type="entry name" value="ALPHA-L-ARABINOFURANOSIDASE C"/>
    <property type="match status" value="1"/>
</dbReference>
<accession>A0A261FPQ6</accession>
<dbReference type="EMBL" id="MWWW01000004">
    <property type="protein sequence ID" value="OZG61160.1"/>
    <property type="molecule type" value="Genomic_DNA"/>
</dbReference>
<dbReference type="EC" id="3.2.1.55" evidence="4"/>
<dbReference type="SUPFAM" id="SSF51011">
    <property type="entry name" value="Glycosyl hydrolase domain"/>
    <property type="match status" value="1"/>
</dbReference>
<reference evidence="9 10" key="1">
    <citation type="journal article" date="2017" name="BMC Genomics">
        <title>Comparative genomic and phylogenomic analyses of the Bifidobacteriaceae family.</title>
        <authorList>
            <person name="Lugli G.A."/>
            <person name="Milani C."/>
            <person name="Turroni F."/>
            <person name="Duranti S."/>
            <person name="Mancabelli L."/>
            <person name="Mangifesta M."/>
            <person name="Ferrario C."/>
            <person name="Modesto M."/>
            <person name="Mattarelli P."/>
            <person name="Jiri K."/>
            <person name="van Sinderen D."/>
            <person name="Ventura M."/>
        </authorList>
    </citation>
    <scope>NUCLEOTIDE SEQUENCE [LARGE SCALE GENOMIC DNA]</scope>
    <source>
        <strain evidence="9 10">DSM 100196</strain>
    </source>
</reference>
<evidence type="ECO:0000256" key="6">
    <source>
        <dbReference type="ARBA" id="ARBA00023277"/>
    </source>
</evidence>
<dbReference type="SMART" id="SM00813">
    <property type="entry name" value="Alpha-L-AF_C"/>
    <property type="match status" value="1"/>
</dbReference>
<dbReference type="InterPro" id="IPR013780">
    <property type="entry name" value="Glyco_hydro_b"/>
</dbReference>
<comment type="similarity">
    <text evidence="2">Belongs to the glycosyl hydrolase 51 family.</text>
</comment>
<evidence type="ECO:0000256" key="2">
    <source>
        <dbReference type="ARBA" id="ARBA00007186"/>
    </source>
</evidence>
<dbReference type="Proteomes" id="UP000216871">
    <property type="component" value="Unassembled WGS sequence"/>
</dbReference>
<protein>
    <recommendedName>
        <fullName evidence="4">non-reducing end alpha-L-arabinofuranosidase</fullName>
        <ecNumber evidence="4">3.2.1.55</ecNumber>
    </recommendedName>
</protein>
<dbReference type="GO" id="GO:0000272">
    <property type="term" value="P:polysaccharide catabolic process"/>
    <property type="evidence" value="ECO:0007669"/>
    <property type="project" value="TreeGrafter"/>
</dbReference>
<keyword evidence="7" id="KW-0326">Glycosidase</keyword>
<evidence type="ECO:0000256" key="3">
    <source>
        <dbReference type="ARBA" id="ARBA00011165"/>
    </source>
</evidence>
<comment type="subunit">
    <text evidence="3">Homohexamer; trimer of dimers.</text>
</comment>
<keyword evidence="10" id="KW-1185">Reference proteome</keyword>
<evidence type="ECO:0000313" key="10">
    <source>
        <dbReference type="Proteomes" id="UP000216871"/>
    </source>
</evidence>
<dbReference type="OrthoDB" id="9758333at2"/>
<comment type="caution">
    <text evidence="9">The sequence shown here is derived from an EMBL/GenBank/DDBJ whole genome shotgun (WGS) entry which is preliminary data.</text>
</comment>
<dbReference type="InterPro" id="IPR055235">
    <property type="entry name" value="ASD1_cat"/>
</dbReference>
<evidence type="ECO:0000259" key="8">
    <source>
        <dbReference type="SMART" id="SM00813"/>
    </source>
</evidence>
<dbReference type="InterPro" id="IPR017853">
    <property type="entry name" value="GH"/>
</dbReference>
<dbReference type="GO" id="GO:0046556">
    <property type="term" value="F:alpha-L-arabinofuranosidase activity"/>
    <property type="evidence" value="ECO:0007669"/>
    <property type="project" value="UniProtKB-EC"/>
</dbReference>
<dbReference type="InterPro" id="IPR010720">
    <property type="entry name" value="Alpha-L-AF_C"/>
</dbReference>
<comment type="catalytic activity">
    <reaction evidence="1">
        <text>Hydrolysis of terminal non-reducing alpha-L-arabinofuranoside residues in alpha-L-arabinosides.</text>
        <dbReference type="EC" id="3.2.1.55"/>
    </reaction>
</comment>
<name>A0A261FPQ6_9BIFI</name>
<dbReference type="Gene3D" id="2.60.40.1180">
    <property type="entry name" value="Golgi alpha-mannosidase II"/>
    <property type="match status" value="1"/>
</dbReference>
<keyword evidence="5" id="KW-0378">Hydrolase</keyword>
<dbReference type="GO" id="GO:0046373">
    <property type="term" value="P:L-arabinose metabolic process"/>
    <property type="evidence" value="ECO:0007669"/>
    <property type="project" value="InterPro"/>
</dbReference>
<evidence type="ECO:0000256" key="7">
    <source>
        <dbReference type="ARBA" id="ARBA00023295"/>
    </source>
</evidence>
<dbReference type="SUPFAM" id="SSF51445">
    <property type="entry name" value="(Trans)glycosidases"/>
    <property type="match status" value="1"/>
</dbReference>